<comment type="caution">
    <text evidence="1">The sequence shown here is derived from an EMBL/GenBank/DDBJ whole genome shotgun (WGS) entry which is preliminary data.</text>
</comment>
<dbReference type="Gene3D" id="2.30.30.770">
    <property type="match status" value="1"/>
</dbReference>
<protein>
    <submittedName>
        <fullName evidence="1">Uncharacterized protein</fullName>
    </submittedName>
</protein>
<evidence type="ECO:0000313" key="2">
    <source>
        <dbReference type="Proteomes" id="UP000824120"/>
    </source>
</evidence>
<reference evidence="1 2" key="1">
    <citation type="submission" date="2020-09" db="EMBL/GenBank/DDBJ databases">
        <title>De no assembly of potato wild relative species, Solanum commersonii.</title>
        <authorList>
            <person name="Cho K."/>
        </authorList>
    </citation>
    <scope>NUCLEOTIDE SEQUENCE [LARGE SCALE GENOMIC DNA]</scope>
    <source>
        <strain evidence="1">LZ3.2</strain>
        <tissue evidence="1">Leaf</tissue>
    </source>
</reference>
<keyword evidence="2" id="KW-1185">Reference proteome</keyword>
<accession>A0A9J5Z6B3</accession>
<evidence type="ECO:0000313" key="1">
    <source>
        <dbReference type="EMBL" id="KAG5607004.1"/>
    </source>
</evidence>
<dbReference type="InterPro" id="IPR001141">
    <property type="entry name" value="Ribosomal_eL27"/>
</dbReference>
<dbReference type="Proteomes" id="UP000824120">
    <property type="component" value="Chromosome 5"/>
</dbReference>
<dbReference type="GO" id="GO:0006412">
    <property type="term" value="P:translation"/>
    <property type="evidence" value="ECO:0007669"/>
    <property type="project" value="InterPro"/>
</dbReference>
<organism evidence="1 2">
    <name type="scientific">Solanum commersonii</name>
    <name type="common">Commerson's wild potato</name>
    <name type="synonym">Commerson's nightshade</name>
    <dbReference type="NCBI Taxonomy" id="4109"/>
    <lineage>
        <taxon>Eukaryota</taxon>
        <taxon>Viridiplantae</taxon>
        <taxon>Streptophyta</taxon>
        <taxon>Embryophyta</taxon>
        <taxon>Tracheophyta</taxon>
        <taxon>Spermatophyta</taxon>
        <taxon>Magnoliopsida</taxon>
        <taxon>eudicotyledons</taxon>
        <taxon>Gunneridae</taxon>
        <taxon>Pentapetalae</taxon>
        <taxon>asterids</taxon>
        <taxon>lamiids</taxon>
        <taxon>Solanales</taxon>
        <taxon>Solanaceae</taxon>
        <taxon>Solanoideae</taxon>
        <taxon>Solaneae</taxon>
        <taxon>Solanum</taxon>
    </lineage>
</organism>
<dbReference type="InterPro" id="IPR038655">
    <property type="entry name" value="Ribosomal_eL27_sf"/>
</dbReference>
<proteinExistence type="predicted"/>
<dbReference type="OrthoDB" id="2365484at2759"/>
<dbReference type="GO" id="GO:0003735">
    <property type="term" value="F:structural constituent of ribosome"/>
    <property type="evidence" value="ECO:0007669"/>
    <property type="project" value="InterPro"/>
</dbReference>
<dbReference type="AlphaFoldDB" id="A0A9J5Z6B3"/>
<name>A0A9J5Z6B3_SOLCO</name>
<dbReference type="Pfam" id="PF01777">
    <property type="entry name" value="Ribosomal_L27e"/>
    <property type="match status" value="1"/>
</dbReference>
<dbReference type="PANTHER" id="PTHR10497">
    <property type="entry name" value="60S RIBOSOMAL PROTEIN L27"/>
    <property type="match status" value="1"/>
</dbReference>
<dbReference type="GO" id="GO:0005840">
    <property type="term" value="C:ribosome"/>
    <property type="evidence" value="ECO:0007669"/>
    <property type="project" value="InterPro"/>
</dbReference>
<dbReference type="EMBL" id="JACXVP010000005">
    <property type="protein sequence ID" value="KAG5607004.1"/>
    <property type="molecule type" value="Genomic_DNA"/>
</dbReference>
<sequence>MEWNIGLKELVKLEQLIGVGGRGERPRGVGGWGRECLRVSDLEAPGRSVGRERPWRWGCSTGDIEAPDVVVAWGVGVARPRGAGRCHGVSGLEEWWCGGRGCRWVNDLEAWVVEGGGTGGDSNYFLEMYVKYSVLVESISSNYETESATLNCEAKKSHVKAFIKLVNYNHIMPTHYTFSVDLKDVDVERLDFLVVQMLEDTAYLWTLLTMLQRLMGKACALAFGIWSNELTSRPTALLGRITSAVHQLTLATDLEGLQERITTIKKGKNRWFYLLLWILNLSTKYIDWLNNKKLGHLLKILHINDDCRNLYSRSLLEEI</sequence>
<gene>
    <name evidence="1" type="ORF">H5410_028496</name>
</gene>